<dbReference type="PANTHER" id="PTHR43777">
    <property type="entry name" value="MOLYBDENUM COFACTOR CYTIDYLYLTRANSFERASE"/>
    <property type="match status" value="1"/>
</dbReference>
<keyword evidence="2" id="KW-0808">Transferase</keyword>
<protein>
    <submittedName>
        <fullName evidence="2">CTP:molybdopterin cytidylyltransferase</fullName>
    </submittedName>
</protein>
<evidence type="ECO:0000313" key="3">
    <source>
        <dbReference type="Proteomes" id="UP000252355"/>
    </source>
</evidence>
<keyword evidence="2" id="KW-0548">Nucleotidyltransferase</keyword>
<dbReference type="InterPro" id="IPR025877">
    <property type="entry name" value="MobA-like_NTP_Trfase"/>
</dbReference>
<feature type="domain" description="MobA-like NTP transferase" evidence="1">
    <location>
        <begin position="1"/>
        <end position="153"/>
    </location>
</feature>
<dbReference type="Pfam" id="PF12804">
    <property type="entry name" value="NTP_transf_3"/>
    <property type="match status" value="1"/>
</dbReference>
<evidence type="ECO:0000259" key="1">
    <source>
        <dbReference type="Pfam" id="PF12804"/>
    </source>
</evidence>
<dbReference type="GO" id="GO:0016779">
    <property type="term" value="F:nucleotidyltransferase activity"/>
    <property type="evidence" value="ECO:0007669"/>
    <property type="project" value="UniProtKB-KW"/>
</dbReference>
<sequence>MGRPKQHVAVGGKTFLEHVLHGLAAVRAQVSPPWLFVGQDGDAAGRERVAAAGGVWLVNPRPEDGPLSSIRVALPHLPAGWGFLLWPIDHPLVRPATLTALMAAAAAHPTALTVPSVDRQRGHPVVFPAWAVADLHQAPLDEGARWVFQRHPERIVHVEVDDPWVRTNLNTPELVAAAERWLAARPRDR</sequence>
<dbReference type="AlphaFoldDB" id="A0A367ZUX6"/>
<reference evidence="2 3" key="1">
    <citation type="submission" date="2018-05" db="EMBL/GenBank/DDBJ databases">
        <title>A metagenomic window into the 2 km-deep terrestrial subsurface aquifer revealed taxonomically and functionally diverse microbial community comprising novel uncultured bacterial lineages.</title>
        <authorList>
            <person name="Kadnikov V.V."/>
            <person name="Mardanov A.V."/>
            <person name="Beletsky A.V."/>
            <person name="Banks D."/>
            <person name="Pimenov N.V."/>
            <person name="Frank Y.A."/>
            <person name="Karnachuk O.V."/>
            <person name="Ravin N.V."/>
        </authorList>
    </citation>
    <scope>NUCLEOTIDE SEQUENCE [LARGE SCALE GENOMIC DNA]</scope>
    <source>
        <strain evidence="2">BY5</strain>
    </source>
</reference>
<proteinExistence type="predicted"/>
<organism evidence="2 3">
    <name type="scientific">Candidatus Ozemobacter sibiricus</name>
    <dbReference type="NCBI Taxonomy" id="2268124"/>
    <lineage>
        <taxon>Bacteria</taxon>
        <taxon>Candidatus Ozemobacteria</taxon>
        <taxon>Candidatus Ozemobacterales</taxon>
        <taxon>Candidatus Ozemobacteraceae</taxon>
        <taxon>Candidatus Ozemobacter</taxon>
    </lineage>
</organism>
<gene>
    <name evidence="2" type="ORF">OZSIB_2518</name>
</gene>
<dbReference type="InterPro" id="IPR029044">
    <property type="entry name" value="Nucleotide-diphossugar_trans"/>
</dbReference>
<comment type="caution">
    <text evidence="2">The sequence shown here is derived from an EMBL/GenBank/DDBJ whole genome shotgun (WGS) entry which is preliminary data.</text>
</comment>
<dbReference type="Proteomes" id="UP000252355">
    <property type="component" value="Unassembled WGS sequence"/>
</dbReference>
<dbReference type="EMBL" id="QOQW01000003">
    <property type="protein sequence ID" value="RCK81141.1"/>
    <property type="molecule type" value="Genomic_DNA"/>
</dbReference>
<accession>A0A367ZUX6</accession>
<dbReference type="SUPFAM" id="SSF53448">
    <property type="entry name" value="Nucleotide-diphospho-sugar transferases"/>
    <property type="match status" value="1"/>
</dbReference>
<evidence type="ECO:0000313" key="2">
    <source>
        <dbReference type="EMBL" id="RCK81141.1"/>
    </source>
</evidence>
<name>A0A367ZUX6_9BACT</name>
<dbReference type="PANTHER" id="PTHR43777:SF1">
    <property type="entry name" value="MOLYBDENUM COFACTOR CYTIDYLYLTRANSFERASE"/>
    <property type="match status" value="1"/>
</dbReference>
<dbReference type="Gene3D" id="3.90.550.10">
    <property type="entry name" value="Spore Coat Polysaccharide Biosynthesis Protein SpsA, Chain A"/>
    <property type="match status" value="1"/>
</dbReference>